<comment type="caution">
    <text evidence="1">The sequence shown here is derived from an EMBL/GenBank/DDBJ whole genome shotgun (WGS) entry which is preliminary data.</text>
</comment>
<protein>
    <submittedName>
        <fullName evidence="1">Uncharacterized protein</fullName>
    </submittedName>
</protein>
<evidence type="ECO:0000313" key="1">
    <source>
        <dbReference type="EMBL" id="GAF72482.1"/>
    </source>
</evidence>
<gene>
    <name evidence="1" type="ORF">S01H1_17493</name>
</gene>
<name>X0S9A0_9ZZZZ</name>
<dbReference type="AlphaFoldDB" id="X0S9A0"/>
<reference evidence="1" key="1">
    <citation type="journal article" date="2014" name="Front. Microbiol.">
        <title>High frequency of phylogenetically diverse reductive dehalogenase-homologous genes in deep subseafloor sedimentary metagenomes.</title>
        <authorList>
            <person name="Kawai M."/>
            <person name="Futagami T."/>
            <person name="Toyoda A."/>
            <person name="Takaki Y."/>
            <person name="Nishi S."/>
            <person name="Hori S."/>
            <person name="Arai W."/>
            <person name="Tsubouchi T."/>
            <person name="Morono Y."/>
            <person name="Uchiyama I."/>
            <person name="Ito T."/>
            <person name="Fujiyama A."/>
            <person name="Inagaki F."/>
            <person name="Takami H."/>
        </authorList>
    </citation>
    <scope>NUCLEOTIDE SEQUENCE</scope>
    <source>
        <strain evidence="1">Expedition CK06-06</strain>
    </source>
</reference>
<organism evidence="1">
    <name type="scientific">marine sediment metagenome</name>
    <dbReference type="NCBI Taxonomy" id="412755"/>
    <lineage>
        <taxon>unclassified sequences</taxon>
        <taxon>metagenomes</taxon>
        <taxon>ecological metagenomes</taxon>
    </lineage>
</organism>
<dbReference type="EMBL" id="BARS01009284">
    <property type="protein sequence ID" value="GAF72482.1"/>
    <property type="molecule type" value="Genomic_DNA"/>
</dbReference>
<accession>X0S9A0</accession>
<sequence length="118" mass="13413">MTTSEIKEQDLTTEITTKANIIDAIDCKQALLFSYNKDVSANKPRKIYPHNFYWRGKKLMLDAFQVSGDSLTGNVQTFKQFDVSLIKDCIIIDESFEVQTGYNGKSDRYNNSICGVIN</sequence>
<proteinExistence type="predicted"/>